<dbReference type="HAMAP" id="MF_00068">
    <property type="entry name" value="MurQ"/>
    <property type="match status" value="1"/>
</dbReference>
<dbReference type="Gene3D" id="1.10.8.1080">
    <property type="match status" value="1"/>
</dbReference>
<accession>I8AIK8</accession>
<sequence>MNIQHLNTEQRNPNTLEIDECSTIECLEKIANEDAVVAGIVRQTLPSIATVVDHVVAAFQKGGRLIYVGAGTSGRLGVLDASECPPTYGTPATMVVGIIAGGERALTSAEEGIEDDEQAGADDVARLAVGRNDVIVAIAASGRTPYALGALRSGNIAGAVTVALVCTEKSPMSKMAMHTIEAVTGPEVITGSTRMKAGTAQKLILNMISTTSMIGIGKVYSNLMVDVQPSNEKLVKRSQQIVMEATGCTAAEAQAVLRDQSGHAKTAIFQYLSGLSPEEARLQLQQHDGKLKQALQHTAR</sequence>
<keyword evidence="2 12" id="KW-0456">Lyase</keyword>
<dbReference type="InterPro" id="IPR001347">
    <property type="entry name" value="SIS_dom"/>
</dbReference>
<comment type="catalytic activity">
    <reaction evidence="4 12">
        <text>N-acetyl-D-muramate 6-phosphate + H2O = N-acetyl-D-glucosamine 6-phosphate + (R)-lactate</text>
        <dbReference type="Rhea" id="RHEA:26410"/>
        <dbReference type="ChEBI" id="CHEBI:15377"/>
        <dbReference type="ChEBI" id="CHEBI:16004"/>
        <dbReference type="ChEBI" id="CHEBI:57513"/>
        <dbReference type="ChEBI" id="CHEBI:58722"/>
        <dbReference type="EC" id="4.2.1.126"/>
    </reaction>
</comment>
<dbReference type="PROSITE" id="PS01272">
    <property type="entry name" value="GCKR"/>
    <property type="match status" value="1"/>
</dbReference>
<gene>
    <name evidence="12" type="primary">murQ</name>
    <name evidence="14" type="ORF">A374_09978</name>
</gene>
<feature type="domain" description="SIS" evidence="13">
    <location>
        <begin position="55"/>
        <end position="218"/>
    </location>
</feature>
<evidence type="ECO:0000256" key="10">
    <source>
        <dbReference type="ARBA" id="ARBA00077905"/>
    </source>
</evidence>
<evidence type="ECO:0000256" key="2">
    <source>
        <dbReference type="ARBA" id="ARBA00023239"/>
    </source>
</evidence>
<dbReference type="SUPFAM" id="SSF53697">
    <property type="entry name" value="SIS domain"/>
    <property type="match status" value="1"/>
</dbReference>
<dbReference type="UniPathway" id="UPA00342"/>
<dbReference type="FunFam" id="1.10.8.1080:FF:000001">
    <property type="entry name" value="N-acetylmuramic acid 6-phosphate etherase"/>
    <property type="match status" value="1"/>
</dbReference>
<comment type="miscellaneous">
    <text evidence="12">A lyase-type mechanism (elimination/hydration) is suggested for the cleavage of the lactyl ether bond of MurNAc 6-phosphate, with the formation of an alpha,beta-unsaturated aldehyde intermediate with (E)-stereochemistry, followed by the syn addition of water to give product.</text>
</comment>
<feature type="active site" evidence="12">
    <location>
        <position position="114"/>
    </location>
</feature>
<evidence type="ECO:0000256" key="9">
    <source>
        <dbReference type="ARBA" id="ARBA00070061"/>
    </source>
</evidence>
<dbReference type="Proteomes" id="UP000004080">
    <property type="component" value="Unassembled WGS sequence"/>
</dbReference>
<organism evidence="14 15">
    <name type="scientific">Fictibacillus macauensis ZFHKF-1</name>
    <dbReference type="NCBI Taxonomy" id="1196324"/>
    <lineage>
        <taxon>Bacteria</taxon>
        <taxon>Bacillati</taxon>
        <taxon>Bacillota</taxon>
        <taxon>Bacilli</taxon>
        <taxon>Bacillales</taxon>
        <taxon>Fictibacillaceae</taxon>
        <taxon>Fictibacillus</taxon>
    </lineage>
</organism>
<dbReference type="PATRIC" id="fig|1196324.3.peg.2038"/>
<comment type="subunit">
    <text evidence="1 12">Homodimer.</text>
</comment>
<dbReference type="GO" id="GO:0097173">
    <property type="term" value="P:N-acetylmuramic acid catabolic process"/>
    <property type="evidence" value="ECO:0007669"/>
    <property type="project" value="UniProtKB-UniPathway"/>
</dbReference>
<proteinExistence type="inferred from homology"/>
<comment type="function">
    <text evidence="12">Specifically catalyzes the cleavage of the D-lactyl ether substituent of MurNAc 6-phosphate, producing GlcNAc 6-phosphate and D-lactate.</text>
</comment>
<evidence type="ECO:0000256" key="4">
    <source>
        <dbReference type="ARBA" id="ARBA00051747"/>
    </source>
</evidence>
<dbReference type="InterPro" id="IPR005486">
    <property type="entry name" value="Glucokinase_regulatory_CS"/>
</dbReference>
<comment type="pathway">
    <text evidence="12">Amino-sugar metabolism; N-acetylmuramate degradation.</text>
</comment>
<dbReference type="GO" id="GO:0016835">
    <property type="term" value="F:carbon-oxygen lyase activity"/>
    <property type="evidence" value="ECO:0007669"/>
    <property type="project" value="UniProtKB-UniRule"/>
</dbReference>
<protein>
    <recommendedName>
        <fullName evidence="9 12">N-acetylmuramic acid 6-phosphate etherase</fullName>
        <shortName evidence="12">MurNAc-6-P etherase</shortName>
        <ecNumber evidence="8 12">4.2.1.126</ecNumber>
    </recommendedName>
    <alternativeName>
        <fullName evidence="11 12">N-acetylmuramic acid 6-phosphate hydrolase</fullName>
    </alternativeName>
    <alternativeName>
        <fullName evidence="10 12">N-acetylmuramic acid 6-phosphate lyase</fullName>
    </alternativeName>
</protein>
<dbReference type="GO" id="GO:0097367">
    <property type="term" value="F:carbohydrate derivative binding"/>
    <property type="evidence" value="ECO:0007669"/>
    <property type="project" value="InterPro"/>
</dbReference>
<dbReference type="GO" id="GO:0016803">
    <property type="term" value="F:ether hydrolase activity"/>
    <property type="evidence" value="ECO:0007669"/>
    <property type="project" value="TreeGrafter"/>
</dbReference>
<dbReference type="Pfam" id="PF22645">
    <property type="entry name" value="GKRP_SIS_N"/>
    <property type="match status" value="1"/>
</dbReference>
<feature type="active site" description="Proton donor" evidence="12">
    <location>
        <position position="83"/>
    </location>
</feature>
<comment type="similarity">
    <text evidence="7 12">Belongs to the GCKR-like family. MurNAc-6-P etherase subfamily.</text>
</comment>
<dbReference type="STRING" id="1196324.A374_09978"/>
<evidence type="ECO:0000256" key="5">
    <source>
        <dbReference type="ARBA" id="ARBA00060595"/>
    </source>
</evidence>
<dbReference type="RefSeq" id="WP_007202082.1">
    <property type="nucleotide sequence ID" value="NZ_AKKV01000025.1"/>
</dbReference>
<comment type="pathway">
    <text evidence="5">Amino-sugar metabolism; 1,6-anhydro-N-acetylmuramate degradation.</text>
</comment>
<dbReference type="GO" id="GO:0009254">
    <property type="term" value="P:peptidoglycan turnover"/>
    <property type="evidence" value="ECO:0007669"/>
    <property type="project" value="TreeGrafter"/>
</dbReference>
<evidence type="ECO:0000256" key="8">
    <source>
        <dbReference type="ARBA" id="ARBA00067056"/>
    </source>
</evidence>
<dbReference type="InterPro" id="IPR046348">
    <property type="entry name" value="SIS_dom_sf"/>
</dbReference>
<dbReference type="EMBL" id="AKKV01000025">
    <property type="protein sequence ID" value="EIT85557.1"/>
    <property type="molecule type" value="Genomic_DNA"/>
</dbReference>
<evidence type="ECO:0000313" key="14">
    <source>
        <dbReference type="EMBL" id="EIT85557.1"/>
    </source>
</evidence>
<dbReference type="Gene3D" id="3.40.50.10490">
    <property type="entry name" value="Glucose-6-phosphate isomerase like protein, domain 1"/>
    <property type="match status" value="1"/>
</dbReference>
<evidence type="ECO:0000256" key="1">
    <source>
        <dbReference type="ARBA" id="ARBA00011738"/>
    </source>
</evidence>
<evidence type="ECO:0000256" key="6">
    <source>
        <dbReference type="ARBA" id="ARBA00060672"/>
    </source>
</evidence>
<dbReference type="NCBIfam" id="NF003915">
    <property type="entry name" value="PRK05441.1"/>
    <property type="match status" value="1"/>
</dbReference>
<evidence type="ECO:0000256" key="11">
    <source>
        <dbReference type="ARBA" id="ARBA00084049"/>
    </source>
</evidence>
<dbReference type="OrthoDB" id="9813395at2"/>
<evidence type="ECO:0000256" key="3">
    <source>
        <dbReference type="ARBA" id="ARBA00023277"/>
    </source>
</evidence>
<dbReference type="FunFam" id="3.40.50.10490:FF:000014">
    <property type="entry name" value="N-acetylmuramic acid 6-phosphate etherase"/>
    <property type="match status" value="1"/>
</dbReference>
<keyword evidence="15" id="KW-1185">Reference proteome</keyword>
<evidence type="ECO:0000256" key="7">
    <source>
        <dbReference type="ARBA" id="ARBA00061234"/>
    </source>
</evidence>
<dbReference type="NCBIfam" id="NF009222">
    <property type="entry name" value="PRK12570.1"/>
    <property type="match status" value="1"/>
</dbReference>
<dbReference type="EC" id="4.2.1.126" evidence="8 12"/>
<dbReference type="PANTHER" id="PTHR10088">
    <property type="entry name" value="GLUCOKINASE REGULATORY PROTEIN"/>
    <property type="match status" value="1"/>
</dbReference>
<dbReference type="InterPro" id="IPR005488">
    <property type="entry name" value="Etherase_MurQ"/>
</dbReference>
<dbReference type="InterPro" id="IPR040190">
    <property type="entry name" value="MURQ/GCKR"/>
</dbReference>
<name>I8AIK8_9BACL</name>
<evidence type="ECO:0000313" key="15">
    <source>
        <dbReference type="Proteomes" id="UP000004080"/>
    </source>
</evidence>
<dbReference type="PANTHER" id="PTHR10088:SF4">
    <property type="entry name" value="GLUCOKINASE REGULATORY PROTEIN"/>
    <property type="match status" value="1"/>
</dbReference>
<dbReference type="AlphaFoldDB" id="I8AIK8"/>
<dbReference type="PROSITE" id="PS51464">
    <property type="entry name" value="SIS"/>
    <property type="match status" value="1"/>
</dbReference>
<comment type="caution">
    <text evidence="14">The sequence shown here is derived from an EMBL/GenBank/DDBJ whole genome shotgun (WGS) entry which is preliminary data.</text>
</comment>
<evidence type="ECO:0000256" key="12">
    <source>
        <dbReference type="HAMAP-Rule" id="MF_00068"/>
    </source>
</evidence>
<dbReference type="GO" id="GO:0046348">
    <property type="term" value="P:amino sugar catabolic process"/>
    <property type="evidence" value="ECO:0007669"/>
    <property type="project" value="InterPro"/>
</dbReference>
<reference evidence="14 15" key="1">
    <citation type="journal article" date="2012" name="J. Bacteriol.">
        <title>Genome of Bacillus macauensis ZFHKF-1, a Long-Chain-Forming Bacterium.</title>
        <authorList>
            <person name="Cai L."/>
            <person name="Zhang T."/>
        </authorList>
    </citation>
    <scope>NUCLEOTIDE SEQUENCE [LARGE SCALE GENOMIC DNA]</scope>
    <source>
        <strain evidence="14 15">ZFHKF-1</strain>
    </source>
</reference>
<dbReference type="CDD" id="cd05007">
    <property type="entry name" value="SIS_Etherase"/>
    <property type="match status" value="1"/>
</dbReference>
<evidence type="ECO:0000259" key="13">
    <source>
        <dbReference type="PROSITE" id="PS51464"/>
    </source>
</evidence>
<keyword evidence="3 12" id="KW-0119">Carbohydrate metabolism</keyword>
<comment type="pathway">
    <text evidence="6">Cell wall biogenesis.</text>
</comment>
<dbReference type="eggNOG" id="COG2103">
    <property type="taxonomic scope" value="Bacteria"/>
</dbReference>
<dbReference type="NCBIfam" id="TIGR00274">
    <property type="entry name" value="N-acetylmuramic acid 6-phosphate etherase"/>
    <property type="match status" value="1"/>
</dbReference>